<evidence type="ECO:0000313" key="1">
    <source>
        <dbReference type="EMBL" id="GAA0147191.1"/>
    </source>
</evidence>
<name>A0AAV3P886_LITER</name>
<sequence length="163" mass="19097">MTAIFDHIALWSRASWCMLVENLFHNSHKLKPDTWMKVQEGSSICVPKGSTFRKWQCLLPPQHLNSKLYDVFDGTAKHLEQIPDSLHPRNCSTVLVVIVICRHMYNHLKEYPDEIGRIIFTLFDETLCEVFFLDFDYLRKNINICISKILEYCCLLGIDIKMC</sequence>
<reference evidence="1 2" key="1">
    <citation type="submission" date="2024-01" db="EMBL/GenBank/DDBJ databases">
        <title>The complete chloroplast genome sequence of Lithospermum erythrorhizon: insights into the phylogenetic relationship among Boraginaceae species and the maternal lineages of purple gromwells.</title>
        <authorList>
            <person name="Okada T."/>
            <person name="Watanabe K."/>
        </authorList>
    </citation>
    <scope>NUCLEOTIDE SEQUENCE [LARGE SCALE GENOMIC DNA]</scope>
</reference>
<comment type="caution">
    <text evidence="1">The sequence shown here is derived from an EMBL/GenBank/DDBJ whole genome shotgun (WGS) entry which is preliminary data.</text>
</comment>
<dbReference type="Proteomes" id="UP001454036">
    <property type="component" value="Unassembled WGS sequence"/>
</dbReference>
<accession>A0AAV3P886</accession>
<proteinExistence type="predicted"/>
<organism evidence="1 2">
    <name type="scientific">Lithospermum erythrorhizon</name>
    <name type="common">Purple gromwell</name>
    <name type="synonym">Lithospermum officinale var. erythrorhizon</name>
    <dbReference type="NCBI Taxonomy" id="34254"/>
    <lineage>
        <taxon>Eukaryota</taxon>
        <taxon>Viridiplantae</taxon>
        <taxon>Streptophyta</taxon>
        <taxon>Embryophyta</taxon>
        <taxon>Tracheophyta</taxon>
        <taxon>Spermatophyta</taxon>
        <taxon>Magnoliopsida</taxon>
        <taxon>eudicotyledons</taxon>
        <taxon>Gunneridae</taxon>
        <taxon>Pentapetalae</taxon>
        <taxon>asterids</taxon>
        <taxon>lamiids</taxon>
        <taxon>Boraginales</taxon>
        <taxon>Boraginaceae</taxon>
        <taxon>Boraginoideae</taxon>
        <taxon>Lithospermeae</taxon>
        <taxon>Lithospermum</taxon>
    </lineage>
</organism>
<dbReference type="EMBL" id="BAABME010016726">
    <property type="protein sequence ID" value="GAA0147191.1"/>
    <property type="molecule type" value="Genomic_DNA"/>
</dbReference>
<protein>
    <submittedName>
        <fullName evidence="1">Uncharacterized protein</fullName>
    </submittedName>
</protein>
<dbReference type="AlphaFoldDB" id="A0AAV3P886"/>
<keyword evidence="2" id="KW-1185">Reference proteome</keyword>
<gene>
    <name evidence="1" type="ORF">LIER_36472</name>
</gene>
<evidence type="ECO:0000313" key="2">
    <source>
        <dbReference type="Proteomes" id="UP001454036"/>
    </source>
</evidence>